<dbReference type="Gene3D" id="1.10.510.10">
    <property type="entry name" value="Transferase(Phosphotransferase) domain 1"/>
    <property type="match status" value="1"/>
</dbReference>
<gene>
    <name evidence="11" type="primary">lanKC</name>
    <name evidence="11" type="ORF">NZH93_37030</name>
</gene>
<evidence type="ECO:0000313" key="11">
    <source>
        <dbReference type="EMBL" id="MCS7482482.1"/>
    </source>
</evidence>
<dbReference type="AlphaFoldDB" id="A0A9X2VUL0"/>
<protein>
    <recommendedName>
        <fullName evidence="1">non-specific serine/threonine protein kinase</fullName>
        <ecNumber evidence="1">2.7.11.1</ecNumber>
    </recommendedName>
</protein>
<keyword evidence="2" id="KW-0723">Serine/threonine-protein kinase</keyword>
<dbReference type="InterPro" id="IPR057929">
    <property type="entry name" value="RamC_N"/>
</dbReference>
<reference evidence="11" key="1">
    <citation type="submission" date="2022-08" db="EMBL/GenBank/DDBJ databases">
        <authorList>
            <person name="Tistechok S."/>
            <person name="Samborskyy M."/>
            <person name="Roman I."/>
        </authorList>
    </citation>
    <scope>NUCLEOTIDE SEQUENCE</scope>
    <source>
        <strain evidence="11">DSM 103496</strain>
    </source>
</reference>
<dbReference type="GO" id="GO:0005524">
    <property type="term" value="F:ATP binding"/>
    <property type="evidence" value="ECO:0007669"/>
    <property type="project" value="UniProtKB-KW"/>
</dbReference>
<organism evidence="11 12">
    <name type="scientific">Umezawaea endophytica</name>
    <dbReference type="NCBI Taxonomy" id="1654476"/>
    <lineage>
        <taxon>Bacteria</taxon>
        <taxon>Bacillati</taxon>
        <taxon>Actinomycetota</taxon>
        <taxon>Actinomycetes</taxon>
        <taxon>Pseudonocardiales</taxon>
        <taxon>Pseudonocardiaceae</taxon>
        <taxon>Umezawaea</taxon>
    </lineage>
</organism>
<evidence type="ECO:0000259" key="10">
    <source>
        <dbReference type="PROSITE" id="PS50011"/>
    </source>
</evidence>
<dbReference type="InterPro" id="IPR012341">
    <property type="entry name" value="6hp_glycosidase-like_sf"/>
</dbReference>
<evidence type="ECO:0000256" key="8">
    <source>
        <dbReference type="ARBA" id="ARBA00048679"/>
    </source>
</evidence>
<evidence type="ECO:0000256" key="3">
    <source>
        <dbReference type="ARBA" id="ARBA00022679"/>
    </source>
</evidence>
<keyword evidence="4" id="KW-0547">Nucleotide-binding</keyword>
<comment type="catalytic activity">
    <reaction evidence="8">
        <text>L-seryl-[protein] + ATP = O-phospho-L-seryl-[protein] + ADP + H(+)</text>
        <dbReference type="Rhea" id="RHEA:17989"/>
        <dbReference type="Rhea" id="RHEA-COMP:9863"/>
        <dbReference type="Rhea" id="RHEA-COMP:11604"/>
        <dbReference type="ChEBI" id="CHEBI:15378"/>
        <dbReference type="ChEBI" id="CHEBI:29999"/>
        <dbReference type="ChEBI" id="CHEBI:30616"/>
        <dbReference type="ChEBI" id="CHEBI:83421"/>
        <dbReference type="ChEBI" id="CHEBI:456216"/>
        <dbReference type="EC" id="2.7.11.1"/>
    </reaction>
</comment>
<dbReference type="InterPro" id="IPR007822">
    <property type="entry name" value="LANC-like"/>
</dbReference>
<dbReference type="CDD" id="cd04791">
    <property type="entry name" value="LanC_SerThrkinase"/>
    <property type="match status" value="1"/>
</dbReference>
<dbReference type="GO" id="GO:0031179">
    <property type="term" value="P:peptide modification"/>
    <property type="evidence" value="ECO:0007669"/>
    <property type="project" value="InterPro"/>
</dbReference>
<keyword evidence="6" id="KW-0067">ATP-binding</keyword>
<evidence type="ECO:0000256" key="6">
    <source>
        <dbReference type="ARBA" id="ARBA00022840"/>
    </source>
</evidence>
<evidence type="ECO:0000256" key="1">
    <source>
        <dbReference type="ARBA" id="ARBA00012513"/>
    </source>
</evidence>
<dbReference type="GO" id="GO:0004674">
    <property type="term" value="F:protein serine/threonine kinase activity"/>
    <property type="evidence" value="ECO:0007669"/>
    <property type="project" value="UniProtKB-KW"/>
</dbReference>
<comment type="catalytic activity">
    <reaction evidence="7">
        <text>L-threonyl-[protein] + ATP = O-phospho-L-threonyl-[protein] + ADP + H(+)</text>
        <dbReference type="Rhea" id="RHEA:46608"/>
        <dbReference type="Rhea" id="RHEA-COMP:11060"/>
        <dbReference type="Rhea" id="RHEA-COMP:11605"/>
        <dbReference type="ChEBI" id="CHEBI:15378"/>
        <dbReference type="ChEBI" id="CHEBI:30013"/>
        <dbReference type="ChEBI" id="CHEBI:30616"/>
        <dbReference type="ChEBI" id="CHEBI:61977"/>
        <dbReference type="ChEBI" id="CHEBI:456216"/>
        <dbReference type="EC" id="2.7.11.1"/>
    </reaction>
</comment>
<dbReference type="InterPro" id="IPR058053">
    <property type="entry name" value="RamC_C"/>
</dbReference>
<dbReference type="EC" id="2.7.11.1" evidence="1"/>
<dbReference type="PANTHER" id="PTHR24363">
    <property type="entry name" value="SERINE/THREONINE PROTEIN KINASE"/>
    <property type="match status" value="1"/>
</dbReference>
<dbReference type="SUPFAM" id="SSF56112">
    <property type="entry name" value="Protein kinase-like (PK-like)"/>
    <property type="match status" value="1"/>
</dbReference>
<evidence type="ECO:0000256" key="9">
    <source>
        <dbReference type="SAM" id="MobiDB-lite"/>
    </source>
</evidence>
<evidence type="ECO:0000256" key="5">
    <source>
        <dbReference type="ARBA" id="ARBA00022777"/>
    </source>
</evidence>
<evidence type="ECO:0000256" key="4">
    <source>
        <dbReference type="ARBA" id="ARBA00022741"/>
    </source>
</evidence>
<dbReference type="Gene3D" id="1.50.10.10">
    <property type="match status" value="1"/>
</dbReference>
<evidence type="ECO:0000256" key="2">
    <source>
        <dbReference type="ARBA" id="ARBA00022527"/>
    </source>
</evidence>
<feature type="region of interest" description="Disordered" evidence="9">
    <location>
        <begin position="846"/>
        <end position="867"/>
    </location>
</feature>
<proteinExistence type="predicted"/>
<dbReference type="InterPro" id="IPR011009">
    <property type="entry name" value="Kinase-like_dom_sf"/>
</dbReference>
<dbReference type="Proteomes" id="UP001141259">
    <property type="component" value="Unassembled WGS sequence"/>
</dbReference>
<keyword evidence="12" id="KW-1185">Reference proteome</keyword>
<dbReference type="SMART" id="SM00220">
    <property type="entry name" value="S_TKc"/>
    <property type="match status" value="1"/>
</dbReference>
<dbReference type="Pfam" id="PF25816">
    <property type="entry name" value="RamC_N"/>
    <property type="match status" value="1"/>
</dbReference>
<dbReference type="SUPFAM" id="SSF158745">
    <property type="entry name" value="LanC-like"/>
    <property type="match status" value="1"/>
</dbReference>
<dbReference type="EMBL" id="JANYMP010000024">
    <property type="protein sequence ID" value="MCS7482482.1"/>
    <property type="molecule type" value="Genomic_DNA"/>
</dbReference>
<dbReference type="RefSeq" id="WP_259627946.1">
    <property type="nucleotide sequence ID" value="NZ_JANYMP010000024.1"/>
</dbReference>
<comment type="caution">
    <text evidence="11">The sequence shown here is derived from an EMBL/GenBank/DDBJ whole genome shotgun (WGS) entry which is preliminary data.</text>
</comment>
<feature type="domain" description="Protein kinase" evidence="10">
    <location>
        <begin position="228"/>
        <end position="531"/>
    </location>
</feature>
<dbReference type="InterPro" id="IPR000719">
    <property type="entry name" value="Prot_kinase_dom"/>
</dbReference>
<dbReference type="Pfam" id="PF00069">
    <property type="entry name" value="Pkinase"/>
    <property type="match status" value="1"/>
</dbReference>
<dbReference type="PRINTS" id="PR01955">
    <property type="entry name" value="LANCFRANKIA"/>
</dbReference>
<keyword evidence="3" id="KW-0808">Transferase</keyword>
<dbReference type="PANTHER" id="PTHR24363:SF0">
    <property type="entry name" value="SERINE_THREONINE KINASE LIKE DOMAIN CONTAINING 1"/>
    <property type="match status" value="1"/>
</dbReference>
<evidence type="ECO:0000313" key="12">
    <source>
        <dbReference type="Proteomes" id="UP001141259"/>
    </source>
</evidence>
<dbReference type="NCBIfam" id="NF038151">
    <property type="entry name" value="lanthi_synth_III"/>
    <property type="match status" value="1"/>
</dbReference>
<sequence length="867" mass="92778">MDDQYVEHCLADPVFYDDPGRAEGLSAWFKPATTTLPAGWRREHRGPWVTLFQPGALAVEQGWKVHLSASANDVERVVDVAVEYCLAHGIALKFLRDPVLAALANGKYANRRSSGKLVTIYPADDERLLAVLVDLADLLAGVSGPYVLSDLRWNDSCLFVRYGSFVERYCENAAGERVPALRGPDGDLVPDVRGTVFRSPPWAPVPDFLAEHVEAHGSQVADVDEFPFEVVEALHFSNGGGIYRAVDLRDGRTVVLREARPHAGLDAAGRDAVERLSREWSVLESLAGLDFVPEVYEHRTVWEHHFLVEEFIEGERLEDVFTRRCPLVHPHPTAEVFAEYTAWALDVLDQLDAALGALHTRGVVFGDLSPHNVLVRPDGRCALVDFEVSFAVGDDEPFSLGTPGFFSPSARRGADVDRFALAALRLYLFLPLNTMLHLDASKAPLAARTIHELYPVPLEYGAAVVADLAAASGGRLPTGSLGSESADWPSTSCEDAGRWRRVMDSLAAGIVASATPERDDRLFPGDVEQFASPGAALGLSCGAAGVLHALTSCGYSPPSDLECWLVDAVTCRDDVGIGLYDGLTGIAWALQRGGNTRDALRVLDRVVAAPDLPGDPGLHSGRAGVAYGLLHFGVTTGDGHLVDRALRIGHALRGLVQDGAGPRANGLMHGRTGLGALFLALHQHTGERDWLAAAESALLGEVAKADFRNGALHLRDDGENRLVPYLAAGGVGTGLVISAHPGAAASPDLVRALAAADRACSARLVAAPGLYEGRAGMIVYAASRPAGLGTEVLDRHLRDLSWHAVRYRGDLHFPGRRLHRLSVDLATGSAGVLVALHAATRSPVPLPGIGPPCPTGTEPTDLRPGRR</sequence>
<dbReference type="SMART" id="SM01260">
    <property type="entry name" value="LANC_like"/>
    <property type="match status" value="1"/>
</dbReference>
<name>A0A9X2VUL0_9PSEU</name>
<dbReference type="GO" id="GO:0005975">
    <property type="term" value="P:carbohydrate metabolic process"/>
    <property type="evidence" value="ECO:0007669"/>
    <property type="project" value="InterPro"/>
</dbReference>
<accession>A0A9X2VUL0</accession>
<keyword evidence="5" id="KW-0418">Kinase</keyword>
<dbReference type="InterPro" id="IPR053524">
    <property type="entry name" value="Aerial_hyphae_peptide-synth"/>
</dbReference>
<dbReference type="PROSITE" id="PS50011">
    <property type="entry name" value="PROTEIN_KINASE_DOM"/>
    <property type="match status" value="1"/>
</dbReference>
<evidence type="ECO:0000256" key="7">
    <source>
        <dbReference type="ARBA" id="ARBA00047899"/>
    </source>
</evidence>